<keyword evidence="2" id="KW-0472">Membrane</keyword>
<feature type="region of interest" description="Disordered" evidence="1">
    <location>
        <begin position="735"/>
        <end position="764"/>
    </location>
</feature>
<sequence>MSARTAAGAGARDGARLGIDALVLVAALALVLYPLLDVYGGSTAVPAIVGGLLIGAGIALAGAWRGWSALTVVAGTVVAFVLAGGALAVPSTAIAGVVPTGSTVVALARGAISSWSQVVTLQPPVGEAGEALVAVYLLALVGSVAAVSASGRLRGVAAATGALVPVGVLVAVVLLGERYPSIPPVATGTALAVVLLPWAAWRTGTLRARRVVASATLVAAALAGGVFGAPLVVGDQVRYVVRDEITPPFDPRDYASPLSAYRSYLKELDETTLFTVTGLPAGARVRLATLDRYDGVVWNVAGDGSAEASGEFRRVGGQIPTDEQGEVAHVQVTIDGLTGVWLPTVGQATAFDTDTDTADDLRLNDATGAAVVTGGVHPGLTYAIDAVVPPVPSDEEIGTADRSDVTLPPTVGVPDVVATTAADVARNAGQPVEVARSISQWLTENGFYSDGGEDSDALSGHGADRMASLLGDSVMVGNGEQYASAMALMVREMGWPARVVLGFVPQGEPDSDGVLAVTGDDVEAWVEVGFTGYGWVPFDATPPREQTPDQSEEEQPREPEPQVVQPPPPPPGAVTPPDDDTEQPAPDQAPDAQDDGIDWAGVAWVALLVGVPLLLLALPFVVIAAIKARRRRRRRRRGDTVTRVAGGWAEVVDVAHDLRRPVPPRATRSEAARALADSFAPPAGRPVGRRSAEVSTQVGVLAREADRAVFAPGAPEPGQVDAYWSRVESTVSAMRRSAGWRRRARSRLSTASLRRTRRGAGRRP</sequence>
<feature type="domain" description="Transglutaminase-like" evidence="3">
    <location>
        <begin position="471"/>
        <end position="542"/>
    </location>
</feature>
<dbReference type="Proteomes" id="UP000321720">
    <property type="component" value="Unassembled WGS sequence"/>
</dbReference>
<reference evidence="4 5" key="1">
    <citation type="submission" date="2019-07" db="EMBL/GenBank/DDBJ databases">
        <title>Whole genome shotgun sequence of Cellulomonas composti NBRC 100758.</title>
        <authorList>
            <person name="Hosoyama A."/>
            <person name="Uohara A."/>
            <person name="Ohji S."/>
            <person name="Ichikawa N."/>
        </authorList>
    </citation>
    <scope>NUCLEOTIDE SEQUENCE [LARGE SCALE GENOMIC DNA]</scope>
    <source>
        <strain evidence="4 5">NBRC 100758</strain>
    </source>
</reference>
<dbReference type="InterPro" id="IPR038765">
    <property type="entry name" value="Papain-like_cys_pep_sf"/>
</dbReference>
<dbReference type="SMART" id="SM00460">
    <property type="entry name" value="TGc"/>
    <property type="match status" value="1"/>
</dbReference>
<organism evidence="4 5">
    <name type="scientific">Cellulomonas composti</name>
    <dbReference type="NCBI Taxonomy" id="266130"/>
    <lineage>
        <taxon>Bacteria</taxon>
        <taxon>Bacillati</taxon>
        <taxon>Actinomycetota</taxon>
        <taxon>Actinomycetes</taxon>
        <taxon>Micrococcales</taxon>
        <taxon>Cellulomonadaceae</taxon>
        <taxon>Cellulomonas</taxon>
    </lineage>
</organism>
<feature type="transmembrane region" description="Helical" evidence="2">
    <location>
        <begin position="602"/>
        <end position="626"/>
    </location>
</feature>
<dbReference type="Pfam" id="PF01841">
    <property type="entry name" value="Transglut_core"/>
    <property type="match status" value="1"/>
</dbReference>
<dbReference type="Gene3D" id="3.10.620.30">
    <property type="match status" value="1"/>
</dbReference>
<feature type="transmembrane region" description="Helical" evidence="2">
    <location>
        <begin position="17"/>
        <end position="36"/>
    </location>
</feature>
<dbReference type="InterPro" id="IPR052901">
    <property type="entry name" value="Bact_TGase-like"/>
</dbReference>
<dbReference type="InterPro" id="IPR002931">
    <property type="entry name" value="Transglutaminase-like"/>
</dbReference>
<feature type="region of interest" description="Disordered" evidence="1">
    <location>
        <begin position="537"/>
        <end position="595"/>
    </location>
</feature>
<feature type="transmembrane region" description="Helical" evidence="2">
    <location>
        <begin position="42"/>
        <end position="62"/>
    </location>
</feature>
<dbReference type="PANTHER" id="PTHR42736:SF1">
    <property type="entry name" value="PROTEIN-GLUTAMINE GAMMA-GLUTAMYLTRANSFERASE"/>
    <property type="match status" value="1"/>
</dbReference>
<evidence type="ECO:0000256" key="2">
    <source>
        <dbReference type="SAM" id="Phobius"/>
    </source>
</evidence>
<comment type="caution">
    <text evidence="4">The sequence shown here is derived from an EMBL/GenBank/DDBJ whole genome shotgun (WGS) entry which is preliminary data.</text>
</comment>
<feature type="transmembrane region" description="Helical" evidence="2">
    <location>
        <begin position="69"/>
        <end position="89"/>
    </location>
</feature>
<dbReference type="AlphaFoldDB" id="A0A511J9S8"/>
<proteinExistence type="predicted"/>
<keyword evidence="2" id="KW-1133">Transmembrane helix</keyword>
<name>A0A511J9S8_9CELL</name>
<feature type="transmembrane region" description="Helical" evidence="2">
    <location>
        <begin position="131"/>
        <end position="149"/>
    </location>
</feature>
<gene>
    <name evidence="4" type="ORF">CCO02nite_13900</name>
</gene>
<evidence type="ECO:0000256" key="1">
    <source>
        <dbReference type="SAM" id="MobiDB-lite"/>
    </source>
</evidence>
<feature type="transmembrane region" description="Helical" evidence="2">
    <location>
        <begin position="156"/>
        <end position="175"/>
    </location>
</feature>
<keyword evidence="5" id="KW-1185">Reference proteome</keyword>
<dbReference type="InterPro" id="IPR021878">
    <property type="entry name" value="TgpA_N"/>
</dbReference>
<evidence type="ECO:0000313" key="5">
    <source>
        <dbReference type="Proteomes" id="UP000321720"/>
    </source>
</evidence>
<feature type="transmembrane region" description="Helical" evidence="2">
    <location>
        <begin position="211"/>
        <end position="233"/>
    </location>
</feature>
<accession>A0A511J9S8</accession>
<dbReference type="PANTHER" id="PTHR42736">
    <property type="entry name" value="PROTEIN-GLUTAMINE GAMMA-GLUTAMYLTRANSFERASE"/>
    <property type="match status" value="1"/>
</dbReference>
<protein>
    <submittedName>
        <fullName evidence="4">Transglutaminase</fullName>
    </submittedName>
</protein>
<keyword evidence="2" id="KW-0812">Transmembrane</keyword>
<feature type="compositionally biased region" description="Basic residues" evidence="1">
    <location>
        <begin position="754"/>
        <end position="764"/>
    </location>
</feature>
<dbReference type="RefSeq" id="WP_146842417.1">
    <property type="nucleotide sequence ID" value="NZ_BJWG01000005.1"/>
</dbReference>
<feature type="compositionally biased region" description="Pro residues" evidence="1">
    <location>
        <begin position="564"/>
        <end position="574"/>
    </location>
</feature>
<evidence type="ECO:0000313" key="4">
    <source>
        <dbReference type="EMBL" id="GEL94732.1"/>
    </source>
</evidence>
<dbReference type="SUPFAM" id="SSF54001">
    <property type="entry name" value="Cysteine proteinases"/>
    <property type="match status" value="1"/>
</dbReference>
<dbReference type="OrthoDB" id="3651060at2"/>
<dbReference type="Pfam" id="PF11992">
    <property type="entry name" value="TgpA_N"/>
    <property type="match status" value="1"/>
</dbReference>
<feature type="transmembrane region" description="Helical" evidence="2">
    <location>
        <begin position="181"/>
        <end position="199"/>
    </location>
</feature>
<dbReference type="EMBL" id="BJWG01000005">
    <property type="protein sequence ID" value="GEL94732.1"/>
    <property type="molecule type" value="Genomic_DNA"/>
</dbReference>
<evidence type="ECO:0000259" key="3">
    <source>
        <dbReference type="SMART" id="SM00460"/>
    </source>
</evidence>